<keyword evidence="2" id="KW-0614">Plasmid</keyword>
<evidence type="ECO:0000313" key="2">
    <source>
        <dbReference type="EMBL" id="QOQ32034.1"/>
    </source>
</evidence>
<name>A0A7M1I0N8_KLEPN</name>
<feature type="compositionally biased region" description="Pro residues" evidence="1">
    <location>
        <begin position="162"/>
        <end position="172"/>
    </location>
</feature>
<feature type="region of interest" description="Disordered" evidence="1">
    <location>
        <begin position="157"/>
        <end position="186"/>
    </location>
</feature>
<proteinExistence type="predicted"/>
<dbReference type="EMBL" id="MT560064">
    <property type="protein sequence ID" value="QOQ32034.1"/>
    <property type="molecule type" value="Genomic_DNA"/>
</dbReference>
<accession>A0A7M1I0N8</accession>
<reference evidence="2" key="1">
    <citation type="journal article" date="2020" name="Sci. Rep.">
        <title>Plasmid diversity among genetically related Klebsiella pneumoniae blaKPC-2 and blaKPC-3 isolates collected in the Dutch national surveillance.</title>
        <authorList>
            <consortium name="Dutch CPE surveillance Study Group"/>
            <person name="Hendrickx A.P.A."/>
            <person name="Landman F."/>
            <person name="de Haan A."/>
            <person name="Borst D."/>
            <person name="Witteveen S."/>
            <person name="van Santen-Verheuvel M.G."/>
            <person name="van der Heide H.G.J."/>
            <person name="Schouls L.M."/>
        </authorList>
    </citation>
    <scope>NUCLEOTIDE SEQUENCE</scope>
    <source>
        <strain evidence="2">RIVM_C014947</strain>
    </source>
</reference>
<organism evidence="2">
    <name type="scientific">Klebsiella pneumoniae</name>
    <dbReference type="NCBI Taxonomy" id="573"/>
    <lineage>
        <taxon>Bacteria</taxon>
        <taxon>Pseudomonadati</taxon>
        <taxon>Pseudomonadota</taxon>
        <taxon>Gammaproteobacteria</taxon>
        <taxon>Enterobacterales</taxon>
        <taxon>Enterobacteriaceae</taxon>
        <taxon>Klebsiella/Raoultella group</taxon>
        <taxon>Klebsiella</taxon>
        <taxon>Klebsiella pneumoniae complex</taxon>
    </lineage>
</organism>
<sequence>MNHCPDRFAFMHKLEGVIDFIQCHRMGYKWLKVNIPLHGILDHTGELSAAFYSAKRGTFPYAPGDQLERTGGNLLSGPCDTNDNGLPPPTVSTFQRCTHDVNVTDTFKGMVNTPLVDIQQNIFNRFVIIIRVNAVSGPELTGQVKFCRISIDSDNTSRFLPDGPPVPQPDQLPPDQKWQLNRPAAL</sequence>
<dbReference type="AlphaFoldDB" id="A0A7M1I0N8"/>
<gene>
    <name evidence="2" type="ORF">PMIDBGBA_05329</name>
</gene>
<geneLocation type="plasmid" evidence="2">
    <name>pRIVM_C014947_1</name>
</geneLocation>
<protein>
    <submittedName>
        <fullName evidence="2">Uncharacterized protein</fullName>
    </submittedName>
</protein>
<evidence type="ECO:0000256" key="1">
    <source>
        <dbReference type="SAM" id="MobiDB-lite"/>
    </source>
</evidence>